<feature type="transmembrane region" description="Helical" evidence="2">
    <location>
        <begin position="162"/>
        <end position="183"/>
    </location>
</feature>
<feature type="transmembrane region" description="Helical" evidence="2">
    <location>
        <begin position="365"/>
        <end position="390"/>
    </location>
</feature>
<feature type="transmembrane region" description="Helical" evidence="2">
    <location>
        <begin position="262"/>
        <end position="281"/>
    </location>
</feature>
<name>A0A2M9H9Q4_9BIFI</name>
<feature type="transmembrane region" description="Helical" evidence="2">
    <location>
        <begin position="290"/>
        <end position="315"/>
    </location>
</feature>
<evidence type="ECO:0008006" key="5">
    <source>
        <dbReference type="Google" id="ProtNLM"/>
    </source>
</evidence>
<comment type="caution">
    <text evidence="3">The sequence shown here is derived from an EMBL/GenBank/DDBJ whole genome shotgun (WGS) entry which is preliminary data.</text>
</comment>
<dbReference type="InterPro" id="IPR010540">
    <property type="entry name" value="CmpB_TMEM229"/>
</dbReference>
<feature type="transmembrane region" description="Helical" evidence="2">
    <location>
        <begin position="220"/>
        <end position="242"/>
    </location>
</feature>
<reference evidence="3 4" key="1">
    <citation type="submission" date="2017-10" db="EMBL/GenBank/DDBJ databases">
        <title>Draft genome sequences of strains TRE 1, TRE 9, TRE H and TRI 7, isolated from tamarins, belonging to four potential novel Bifidobacterium species.</title>
        <authorList>
            <person name="Mattarelli P."/>
            <person name="Modesto M."/>
            <person name="Puglisi E."/>
            <person name="Morelli L."/>
            <person name="Spezio C."/>
            <person name="Bonetti A."/>
            <person name="Sandri C."/>
        </authorList>
    </citation>
    <scope>NUCLEOTIDE SEQUENCE [LARGE SCALE GENOMIC DNA]</scope>
    <source>
        <strain evidence="4">TRE1</strain>
    </source>
</reference>
<keyword evidence="4" id="KW-1185">Reference proteome</keyword>
<evidence type="ECO:0000313" key="3">
    <source>
        <dbReference type="EMBL" id="PJM73538.1"/>
    </source>
</evidence>
<feature type="transmembrane region" description="Helical" evidence="2">
    <location>
        <begin position="64"/>
        <end position="88"/>
    </location>
</feature>
<sequence>MALPLRPQHDARTAGHGVPAVPSPDVDDLARDTTLAATQAALDNETAVGERALEGRRLPLIAKIYGALCLINGLVTLPVLVYAIIVAVRSLNPSNVDTSLTFILSCIHAVVLVVNSAGLIVFGFLLVRNRRRHAARWAYALIPVTLVEGLSDLALYGLDVELLLPFIQLILLVTISVTADPWLRRERELQRMIRRLRERDQLEQAAKIGMVGRDLTGKGYIALDFFNLFWVFVVACVVGLGIETVYHFAMYNGEWQDRAGLLYGPFSPIYGFGAVLLTVFLNRLWDSRPLLIFIASAIIGGAFEYATSLFMQVAFGVTAWDYTGQWLSIGGRTSGKYMIMWGCLGLLWIRWCLPHLLRLINRIPWAWRYSVTVAAFVLMFVDGTMTLMALDCWYTRVAGFEPGSPIEVFFANHFDDAYMQHRFQTMTIDPALSGRV</sequence>
<feature type="transmembrane region" description="Helical" evidence="2">
    <location>
        <begin position="137"/>
        <end position="156"/>
    </location>
</feature>
<organism evidence="3 4">
    <name type="scientific">Bifidobacterium primatium</name>
    <dbReference type="NCBI Taxonomy" id="2045438"/>
    <lineage>
        <taxon>Bacteria</taxon>
        <taxon>Bacillati</taxon>
        <taxon>Actinomycetota</taxon>
        <taxon>Actinomycetes</taxon>
        <taxon>Bifidobacteriales</taxon>
        <taxon>Bifidobacteriaceae</taxon>
        <taxon>Bifidobacterium</taxon>
    </lineage>
</organism>
<keyword evidence="2" id="KW-0472">Membrane</keyword>
<evidence type="ECO:0000256" key="1">
    <source>
        <dbReference type="SAM" id="MobiDB-lite"/>
    </source>
</evidence>
<dbReference type="OrthoDB" id="9789229at2"/>
<feature type="transmembrane region" description="Helical" evidence="2">
    <location>
        <begin position="100"/>
        <end position="125"/>
    </location>
</feature>
<feature type="region of interest" description="Disordered" evidence="1">
    <location>
        <begin position="1"/>
        <end position="23"/>
    </location>
</feature>
<evidence type="ECO:0000256" key="2">
    <source>
        <dbReference type="SAM" id="Phobius"/>
    </source>
</evidence>
<feature type="transmembrane region" description="Helical" evidence="2">
    <location>
        <begin position="335"/>
        <end position="353"/>
    </location>
</feature>
<dbReference type="AlphaFoldDB" id="A0A2M9H9Q4"/>
<keyword evidence="2" id="KW-1133">Transmembrane helix</keyword>
<keyword evidence="2" id="KW-0812">Transmembrane</keyword>
<dbReference type="EMBL" id="PEBI01000002">
    <property type="protein sequence ID" value="PJM73538.1"/>
    <property type="molecule type" value="Genomic_DNA"/>
</dbReference>
<evidence type="ECO:0000313" key="4">
    <source>
        <dbReference type="Proteomes" id="UP000229095"/>
    </source>
</evidence>
<protein>
    <recommendedName>
        <fullName evidence="5">ABC transporter permease</fullName>
    </recommendedName>
</protein>
<accession>A0A2M9H9Q4</accession>
<dbReference type="Pfam" id="PF06541">
    <property type="entry name" value="ABC_trans_CmpB"/>
    <property type="match status" value="1"/>
</dbReference>
<dbReference type="Proteomes" id="UP000229095">
    <property type="component" value="Unassembled WGS sequence"/>
</dbReference>
<dbReference type="RefSeq" id="WP_100510823.1">
    <property type="nucleotide sequence ID" value="NZ_PEBI01000002.1"/>
</dbReference>
<gene>
    <name evidence="3" type="ORF">CS006_05790</name>
</gene>
<proteinExistence type="predicted"/>